<keyword evidence="2" id="KW-1185">Reference proteome</keyword>
<gene>
    <name evidence="3" type="primary">LOC130705681</name>
</gene>
<evidence type="ECO:0000256" key="1">
    <source>
        <dbReference type="SAM" id="MobiDB-lite"/>
    </source>
</evidence>
<dbReference type="Proteomes" id="UP001652580">
    <property type="component" value="Chromosome 19"/>
</dbReference>
<protein>
    <submittedName>
        <fullName evidence="3">Basic salivary proline-rich protein 4-like</fullName>
    </submittedName>
</protein>
<organism evidence="2 3">
    <name type="scientific">Balaenoptera acutorostrata</name>
    <name type="common">Common minke whale</name>
    <name type="synonym">Balaena rostrata</name>
    <dbReference type="NCBI Taxonomy" id="9767"/>
    <lineage>
        <taxon>Eukaryota</taxon>
        <taxon>Metazoa</taxon>
        <taxon>Chordata</taxon>
        <taxon>Craniata</taxon>
        <taxon>Vertebrata</taxon>
        <taxon>Euteleostomi</taxon>
        <taxon>Mammalia</taxon>
        <taxon>Eutheria</taxon>
        <taxon>Laurasiatheria</taxon>
        <taxon>Artiodactyla</taxon>
        <taxon>Whippomorpha</taxon>
        <taxon>Cetacea</taxon>
        <taxon>Mysticeti</taxon>
        <taxon>Balaenopteridae</taxon>
        <taxon>Balaenoptera</taxon>
    </lineage>
</organism>
<evidence type="ECO:0000313" key="2">
    <source>
        <dbReference type="Proteomes" id="UP001652580"/>
    </source>
</evidence>
<accession>A0ABM3SIL0</accession>
<name>A0ABM3SIL0_BALAC</name>
<evidence type="ECO:0000313" key="3">
    <source>
        <dbReference type="RefSeq" id="XP_057389688.1"/>
    </source>
</evidence>
<feature type="compositionally biased region" description="Basic and acidic residues" evidence="1">
    <location>
        <begin position="209"/>
        <end position="218"/>
    </location>
</feature>
<dbReference type="RefSeq" id="XP_057389688.1">
    <property type="nucleotide sequence ID" value="XM_057533705.1"/>
</dbReference>
<sequence length="304" mass="32058">MDPSERAIFPLGKSSNSRWSRRPLVMVLSGPEARSPTGDSYQDMGGKARFESSPNGDLSPAHPEWLVSWAQRGGPRKVAGGQGLGDPCDIETVPPRTLLRAPRIQQAHLDRVPGKPGNRPRTPPQPPVRPSDQGDPHPHPASPEAAGGGSTGRAARPHPHAGDGASRRPPGRDKGCSAAGRTVPGSPRPPPRWPPTRPPLASVPPARLHSPDGFREEEAASIGPCTPYLLLRPQGPQPLLRVSGAVEVASSLEPKRLKRRGAFAKDPISSPLSPDSVARRLRVEPAGPSPEPGWAAEGGGRPSS</sequence>
<dbReference type="GeneID" id="130705681"/>
<feature type="compositionally biased region" description="Pro residues" evidence="1">
    <location>
        <begin position="186"/>
        <end position="202"/>
    </location>
</feature>
<feature type="region of interest" description="Disordered" evidence="1">
    <location>
        <begin position="30"/>
        <end position="220"/>
    </location>
</feature>
<feature type="region of interest" description="Disordered" evidence="1">
    <location>
        <begin position="260"/>
        <end position="304"/>
    </location>
</feature>
<proteinExistence type="predicted"/>
<reference evidence="3" key="1">
    <citation type="submission" date="2025-08" db="UniProtKB">
        <authorList>
            <consortium name="RefSeq"/>
        </authorList>
    </citation>
    <scope>IDENTIFICATION</scope>
</reference>